<keyword evidence="7" id="KW-1185">Reference proteome</keyword>
<keyword evidence="3" id="KW-0862">Zinc</keyword>
<dbReference type="InterPro" id="IPR006913">
    <property type="entry name" value="CENP-V/GFA"/>
</dbReference>
<protein>
    <submittedName>
        <fullName evidence="6">Glutathione-dependent formaldehyde-activating enzyme</fullName>
    </submittedName>
</protein>
<dbReference type="PANTHER" id="PTHR33337">
    <property type="entry name" value="GFA DOMAIN-CONTAINING PROTEIN"/>
    <property type="match status" value="1"/>
</dbReference>
<dbReference type="GO" id="GO:0046872">
    <property type="term" value="F:metal ion binding"/>
    <property type="evidence" value="ECO:0007669"/>
    <property type="project" value="UniProtKB-KW"/>
</dbReference>
<dbReference type="GO" id="GO:0016846">
    <property type="term" value="F:carbon-sulfur lyase activity"/>
    <property type="evidence" value="ECO:0007669"/>
    <property type="project" value="InterPro"/>
</dbReference>
<dbReference type="InterPro" id="IPR011057">
    <property type="entry name" value="Mss4-like_sf"/>
</dbReference>
<dbReference type="Pfam" id="PF04828">
    <property type="entry name" value="GFA"/>
    <property type="match status" value="1"/>
</dbReference>
<dbReference type="PROSITE" id="PS51891">
    <property type="entry name" value="CENP_V_GFA"/>
    <property type="match status" value="1"/>
</dbReference>
<keyword evidence="4" id="KW-0456">Lyase</keyword>
<proteinExistence type="inferred from homology"/>
<evidence type="ECO:0000256" key="4">
    <source>
        <dbReference type="ARBA" id="ARBA00023239"/>
    </source>
</evidence>
<name>A0A1A8TQQ0_9GAMM</name>
<evidence type="ECO:0000256" key="2">
    <source>
        <dbReference type="ARBA" id="ARBA00022723"/>
    </source>
</evidence>
<evidence type="ECO:0000259" key="5">
    <source>
        <dbReference type="PROSITE" id="PS51891"/>
    </source>
</evidence>
<dbReference type="SUPFAM" id="SSF51316">
    <property type="entry name" value="Mss4-like"/>
    <property type="match status" value="1"/>
</dbReference>
<evidence type="ECO:0000256" key="1">
    <source>
        <dbReference type="ARBA" id="ARBA00005495"/>
    </source>
</evidence>
<keyword evidence="2" id="KW-0479">Metal-binding</keyword>
<dbReference type="STRING" id="1792290.MSP8886_03293"/>
<accession>A0A1A8TQQ0</accession>
<dbReference type="PANTHER" id="PTHR33337:SF40">
    <property type="entry name" value="CENP-V_GFA DOMAIN-CONTAINING PROTEIN-RELATED"/>
    <property type="match status" value="1"/>
</dbReference>
<evidence type="ECO:0000313" key="7">
    <source>
        <dbReference type="Proteomes" id="UP000092544"/>
    </source>
</evidence>
<evidence type="ECO:0000313" key="6">
    <source>
        <dbReference type="EMBL" id="SBS35166.1"/>
    </source>
</evidence>
<feature type="domain" description="CENP-V/GFA" evidence="5">
    <location>
        <begin position="5"/>
        <end position="123"/>
    </location>
</feature>
<dbReference type="Proteomes" id="UP000092544">
    <property type="component" value="Unassembled WGS sequence"/>
</dbReference>
<comment type="similarity">
    <text evidence="1">Belongs to the Gfa family.</text>
</comment>
<sequence>MNESISGQCHCGSIQWTATLPHKRALNCHCNMCRSLSGADYSSWIVIPSEQFSIMFGHEYVTEYQATESFSKSFCKKCGSTVNCINDDKFPNHIYITKGNVSTHFNIPAEIQVFTKFKADWVEVDKNIPIFN</sequence>
<dbReference type="AlphaFoldDB" id="A0A1A8TQQ0"/>
<dbReference type="OrthoDB" id="4188830at2"/>
<reference evidence="6 7" key="1">
    <citation type="submission" date="2016-06" db="EMBL/GenBank/DDBJ databases">
        <authorList>
            <person name="Kjaerup R.B."/>
            <person name="Dalgaard T.S."/>
            <person name="Juul-Madsen H.R."/>
        </authorList>
    </citation>
    <scope>NUCLEOTIDE SEQUENCE [LARGE SCALE GENOMIC DNA]</scope>
    <source>
        <strain evidence="6 7">CECT 8886</strain>
    </source>
</reference>
<dbReference type="Gene3D" id="3.90.1590.10">
    <property type="entry name" value="glutathione-dependent formaldehyde- activating enzyme (gfa)"/>
    <property type="match status" value="1"/>
</dbReference>
<dbReference type="RefSeq" id="WP_067018373.1">
    <property type="nucleotide sequence ID" value="NZ_FLOB01000009.1"/>
</dbReference>
<organism evidence="6 7">
    <name type="scientific">Marinomonas spartinae</name>
    <dbReference type="NCBI Taxonomy" id="1792290"/>
    <lineage>
        <taxon>Bacteria</taxon>
        <taxon>Pseudomonadati</taxon>
        <taxon>Pseudomonadota</taxon>
        <taxon>Gammaproteobacteria</taxon>
        <taxon>Oceanospirillales</taxon>
        <taxon>Oceanospirillaceae</taxon>
        <taxon>Marinomonas</taxon>
    </lineage>
</organism>
<gene>
    <name evidence="6" type="ORF">MSP8886_03293</name>
</gene>
<dbReference type="EMBL" id="FLOB01000009">
    <property type="protein sequence ID" value="SBS35166.1"/>
    <property type="molecule type" value="Genomic_DNA"/>
</dbReference>
<evidence type="ECO:0000256" key="3">
    <source>
        <dbReference type="ARBA" id="ARBA00022833"/>
    </source>
</evidence>